<dbReference type="AlphaFoldDB" id="A0A8H6G2B0"/>
<organism evidence="2 3">
    <name type="scientific">Letharia columbiana</name>
    <dbReference type="NCBI Taxonomy" id="112416"/>
    <lineage>
        <taxon>Eukaryota</taxon>
        <taxon>Fungi</taxon>
        <taxon>Dikarya</taxon>
        <taxon>Ascomycota</taxon>
        <taxon>Pezizomycotina</taxon>
        <taxon>Lecanoromycetes</taxon>
        <taxon>OSLEUM clade</taxon>
        <taxon>Lecanoromycetidae</taxon>
        <taxon>Lecanorales</taxon>
        <taxon>Lecanorineae</taxon>
        <taxon>Parmeliaceae</taxon>
        <taxon>Letharia</taxon>
    </lineage>
</organism>
<reference evidence="2 3" key="1">
    <citation type="journal article" date="2020" name="Genomics">
        <title>Complete, high-quality genomes from long-read metagenomic sequencing of two wolf lichen thalli reveals enigmatic genome architecture.</title>
        <authorList>
            <person name="McKenzie S.K."/>
            <person name="Walston R.F."/>
            <person name="Allen J.L."/>
        </authorList>
    </citation>
    <scope>NUCLEOTIDE SEQUENCE [LARGE SCALE GENOMIC DNA]</scope>
    <source>
        <strain evidence="2">WasteWater2</strain>
    </source>
</reference>
<accession>A0A8H6G2B0</accession>
<feature type="domain" description="Enoyl reductase (ER)" evidence="1">
    <location>
        <begin position="1"/>
        <end position="143"/>
    </location>
</feature>
<sequence length="250" mass="26687">MAVLKVNSFSSRDTNIESGTLRANNNTSVDVLLNSIAGESLQASWRCIAPLVRFVEISKADSVQNSYLEVKRFLGSETFAGVDLTVVAKYEPDISIKLLTDVLELYRTSAIEAVSPITSFAMSELQIAMRLMQGGKHMGKIIIRSHGDEVVQVLPPLIYTTIAHADASYPITGGTGGIGRSLASWLAKNGAKPIVLVSRSGSSSASAHALVEEIDILDNGVPIAVRKCDVSNQAQLEDLINGIQGTMSPT</sequence>
<dbReference type="GO" id="GO:0004312">
    <property type="term" value="F:fatty acid synthase activity"/>
    <property type="evidence" value="ECO:0007669"/>
    <property type="project" value="TreeGrafter"/>
</dbReference>
<dbReference type="OrthoDB" id="329835at2759"/>
<dbReference type="Pfam" id="PF13602">
    <property type="entry name" value="ADH_zinc_N_2"/>
    <property type="match status" value="1"/>
</dbReference>
<dbReference type="PANTHER" id="PTHR43775">
    <property type="entry name" value="FATTY ACID SYNTHASE"/>
    <property type="match status" value="1"/>
</dbReference>
<dbReference type="CDD" id="cd05195">
    <property type="entry name" value="enoyl_red"/>
    <property type="match status" value="1"/>
</dbReference>
<dbReference type="SUPFAM" id="SSF51735">
    <property type="entry name" value="NAD(P)-binding Rossmann-fold domains"/>
    <property type="match status" value="2"/>
</dbReference>
<dbReference type="SMART" id="SM00829">
    <property type="entry name" value="PKS_ER"/>
    <property type="match status" value="1"/>
</dbReference>
<dbReference type="InterPro" id="IPR036291">
    <property type="entry name" value="NAD(P)-bd_dom_sf"/>
</dbReference>
<keyword evidence="3" id="KW-1185">Reference proteome</keyword>
<evidence type="ECO:0000313" key="2">
    <source>
        <dbReference type="EMBL" id="KAF6239178.1"/>
    </source>
</evidence>
<dbReference type="InterPro" id="IPR020843">
    <property type="entry name" value="ER"/>
</dbReference>
<gene>
    <name evidence="2" type="ORF">HO173_002439</name>
</gene>
<dbReference type="PANTHER" id="PTHR43775:SF29">
    <property type="entry name" value="ASPERFURANONE POLYKETIDE SYNTHASE AFOG-RELATED"/>
    <property type="match status" value="1"/>
</dbReference>
<dbReference type="RefSeq" id="XP_037168465.1">
    <property type="nucleotide sequence ID" value="XM_037304372.1"/>
</dbReference>
<comment type="caution">
    <text evidence="2">The sequence shown here is derived from an EMBL/GenBank/DDBJ whole genome shotgun (WGS) entry which is preliminary data.</text>
</comment>
<dbReference type="Pfam" id="PF08659">
    <property type="entry name" value="KR"/>
    <property type="match status" value="1"/>
</dbReference>
<dbReference type="EMBL" id="JACCJC010000006">
    <property type="protein sequence ID" value="KAF6239178.1"/>
    <property type="molecule type" value="Genomic_DNA"/>
</dbReference>
<evidence type="ECO:0000259" key="1">
    <source>
        <dbReference type="SMART" id="SM00829"/>
    </source>
</evidence>
<protein>
    <recommendedName>
        <fullName evidence="1">Enoyl reductase (ER) domain-containing protein</fullName>
    </recommendedName>
</protein>
<evidence type="ECO:0000313" key="3">
    <source>
        <dbReference type="Proteomes" id="UP000578531"/>
    </source>
</evidence>
<dbReference type="InterPro" id="IPR013968">
    <property type="entry name" value="PKS_KR"/>
</dbReference>
<dbReference type="Proteomes" id="UP000578531">
    <property type="component" value="Unassembled WGS sequence"/>
</dbReference>
<dbReference type="GO" id="GO:0016491">
    <property type="term" value="F:oxidoreductase activity"/>
    <property type="evidence" value="ECO:0007669"/>
    <property type="project" value="InterPro"/>
</dbReference>
<proteinExistence type="predicted"/>
<dbReference type="InterPro" id="IPR050091">
    <property type="entry name" value="PKS_NRPS_Biosynth_Enz"/>
</dbReference>
<dbReference type="Gene3D" id="3.90.180.10">
    <property type="entry name" value="Medium-chain alcohol dehydrogenases, catalytic domain"/>
    <property type="match status" value="1"/>
</dbReference>
<dbReference type="GO" id="GO:0006633">
    <property type="term" value="P:fatty acid biosynthetic process"/>
    <property type="evidence" value="ECO:0007669"/>
    <property type="project" value="TreeGrafter"/>
</dbReference>
<dbReference type="Gene3D" id="3.40.50.720">
    <property type="entry name" value="NAD(P)-binding Rossmann-like Domain"/>
    <property type="match status" value="1"/>
</dbReference>
<dbReference type="GeneID" id="59284112"/>
<name>A0A8H6G2B0_9LECA</name>
<dbReference type="GO" id="GO:0044550">
    <property type="term" value="P:secondary metabolite biosynthetic process"/>
    <property type="evidence" value="ECO:0007669"/>
    <property type="project" value="TreeGrafter"/>
</dbReference>